<dbReference type="GO" id="GO:0008236">
    <property type="term" value="F:serine-type peptidase activity"/>
    <property type="evidence" value="ECO:0007669"/>
    <property type="project" value="UniProtKB-KW"/>
</dbReference>
<dbReference type="Pfam" id="PF03572">
    <property type="entry name" value="Peptidase_S41"/>
    <property type="match status" value="1"/>
</dbReference>
<gene>
    <name evidence="7" type="ORF">AUP43_06920</name>
</gene>
<comment type="caution">
    <text evidence="7">The sequence shown here is derived from an EMBL/GenBank/DDBJ whole genome shotgun (WGS) entry which is preliminary data.</text>
</comment>
<dbReference type="InterPro" id="IPR029045">
    <property type="entry name" value="ClpP/crotonase-like_dom_sf"/>
</dbReference>
<comment type="similarity">
    <text evidence="1 5">Belongs to the peptidase S41A family.</text>
</comment>
<dbReference type="InterPro" id="IPR036034">
    <property type="entry name" value="PDZ_sf"/>
</dbReference>
<dbReference type="Gene3D" id="3.90.226.10">
    <property type="entry name" value="2-enoyl-CoA Hydratase, Chain A, domain 1"/>
    <property type="match status" value="1"/>
</dbReference>
<keyword evidence="2 5" id="KW-0645">Protease</keyword>
<dbReference type="CDD" id="cd06782">
    <property type="entry name" value="cpPDZ_CPP-like"/>
    <property type="match status" value="1"/>
</dbReference>
<dbReference type="InterPro" id="IPR005151">
    <property type="entry name" value="Tail-specific_protease"/>
</dbReference>
<dbReference type="PROSITE" id="PS50106">
    <property type="entry name" value="PDZ"/>
    <property type="match status" value="1"/>
</dbReference>
<dbReference type="PANTHER" id="PTHR32060:SF30">
    <property type="entry name" value="CARBOXY-TERMINAL PROCESSING PROTEASE CTPA"/>
    <property type="match status" value="1"/>
</dbReference>
<feature type="domain" description="PDZ" evidence="6">
    <location>
        <begin position="175"/>
        <end position="240"/>
    </location>
</feature>
<dbReference type="PANTHER" id="PTHR32060">
    <property type="entry name" value="TAIL-SPECIFIC PROTEASE"/>
    <property type="match status" value="1"/>
</dbReference>
<dbReference type="Proteomes" id="UP000076400">
    <property type="component" value="Unassembled WGS sequence"/>
</dbReference>
<dbReference type="EMBL" id="LPXN01000096">
    <property type="protein sequence ID" value="KZD09673.1"/>
    <property type="molecule type" value="Genomic_DNA"/>
</dbReference>
<dbReference type="STRING" id="580166.AUP43_06920"/>
<dbReference type="Gene3D" id="3.30.750.44">
    <property type="match status" value="1"/>
</dbReference>
<evidence type="ECO:0000256" key="3">
    <source>
        <dbReference type="ARBA" id="ARBA00022801"/>
    </source>
</evidence>
<dbReference type="SMART" id="SM00245">
    <property type="entry name" value="TSPc"/>
    <property type="match status" value="1"/>
</dbReference>
<evidence type="ECO:0000259" key="6">
    <source>
        <dbReference type="PROSITE" id="PS50106"/>
    </source>
</evidence>
<evidence type="ECO:0000313" key="8">
    <source>
        <dbReference type="Proteomes" id="UP000076400"/>
    </source>
</evidence>
<reference evidence="7 8" key="1">
    <citation type="submission" date="2015-12" db="EMBL/GenBank/DDBJ databases">
        <title>Genome sequence of Oceanibaculum pacificum MCCC 1A02656.</title>
        <authorList>
            <person name="Lu L."/>
            <person name="Lai Q."/>
            <person name="Shao Z."/>
            <person name="Qian P."/>
        </authorList>
    </citation>
    <scope>NUCLEOTIDE SEQUENCE [LARGE SCALE GENOMIC DNA]</scope>
    <source>
        <strain evidence="7 8">MCCC 1A02656</strain>
    </source>
</reference>
<dbReference type="GO" id="GO:0007165">
    <property type="term" value="P:signal transduction"/>
    <property type="evidence" value="ECO:0007669"/>
    <property type="project" value="TreeGrafter"/>
</dbReference>
<dbReference type="InterPro" id="IPR004447">
    <property type="entry name" value="Peptidase_S41A"/>
</dbReference>
<name>A0A154W885_9PROT</name>
<dbReference type="GO" id="GO:0006508">
    <property type="term" value="P:proteolysis"/>
    <property type="evidence" value="ECO:0007669"/>
    <property type="project" value="UniProtKB-KW"/>
</dbReference>
<keyword evidence="3 5" id="KW-0378">Hydrolase</keyword>
<dbReference type="GO" id="GO:0004175">
    <property type="term" value="F:endopeptidase activity"/>
    <property type="evidence" value="ECO:0007669"/>
    <property type="project" value="TreeGrafter"/>
</dbReference>
<evidence type="ECO:0000256" key="5">
    <source>
        <dbReference type="RuleBase" id="RU004404"/>
    </source>
</evidence>
<dbReference type="InterPro" id="IPR001478">
    <property type="entry name" value="PDZ"/>
</dbReference>
<dbReference type="AlphaFoldDB" id="A0A154W885"/>
<keyword evidence="8" id="KW-1185">Reference proteome</keyword>
<evidence type="ECO:0000256" key="2">
    <source>
        <dbReference type="ARBA" id="ARBA00022670"/>
    </source>
</evidence>
<dbReference type="GO" id="GO:0030288">
    <property type="term" value="C:outer membrane-bounded periplasmic space"/>
    <property type="evidence" value="ECO:0007669"/>
    <property type="project" value="TreeGrafter"/>
</dbReference>
<dbReference type="OrthoDB" id="9812068at2"/>
<evidence type="ECO:0000313" key="7">
    <source>
        <dbReference type="EMBL" id="KZD09673.1"/>
    </source>
</evidence>
<accession>A0A154W885</accession>
<sequence>MSEFNGLDGQMSGLAHRVRSTLILAAVLVLTNSCASTVDPSPAPREFQARDAAEVFAAGYDNIREYYLEPVQIGSVALHGMQGLQGLDPAVSVSSGEEKVRLSVGRAVIGEFPAPREDDSVRWGMLTAAVILAGRSSSAELAKTPPEQLYRTVFEASFKDLDRFSRYADYDTARDNRAQREGFGGIGVSLLPDEQKVVIANVMPETPAARGGLKAGDEITQIDGQPVQGLSSRDVVNRLRGVIGTPVALTLHRPVNGASAETLNVSVRRARIVPTTVTFERVDDIAHIRMNGFNQDTTASLSKAMVEAWREIGPRMAGVILDLRGNPGGLLDQAVSVADMFIPTGEIISTRGRHPHSMQRYDARSDDIAQGLPMVVLINGASASASEIVAAALQDTGRALVIGTRSFGKGSVQTVIRLPNEGEMTLTWARLFAPSGYALSTYGVLPTVCTANYTDDPVQVISDLRRGAVRPSALLNARRVVADLDANRQKELREACPSKPAHNESIDLDVARLLVHDPELLTRMREMSVVAVAQKAQ</sequence>
<protein>
    <recommendedName>
        <fullName evidence="6">PDZ domain-containing protein</fullName>
    </recommendedName>
</protein>
<dbReference type="CDD" id="cd07560">
    <property type="entry name" value="Peptidase_S41_CPP"/>
    <property type="match status" value="1"/>
</dbReference>
<dbReference type="SUPFAM" id="SSF52096">
    <property type="entry name" value="ClpP/crotonase"/>
    <property type="match status" value="1"/>
</dbReference>
<dbReference type="Pfam" id="PF00595">
    <property type="entry name" value="PDZ"/>
    <property type="match status" value="1"/>
</dbReference>
<dbReference type="SMART" id="SM00228">
    <property type="entry name" value="PDZ"/>
    <property type="match status" value="1"/>
</dbReference>
<dbReference type="SUPFAM" id="SSF50156">
    <property type="entry name" value="PDZ domain-like"/>
    <property type="match status" value="1"/>
</dbReference>
<evidence type="ECO:0000256" key="1">
    <source>
        <dbReference type="ARBA" id="ARBA00009179"/>
    </source>
</evidence>
<proteinExistence type="inferred from homology"/>
<keyword evidence="4 5" id="KW-0720">Serine protease</keyword>
<dbReference type="NCBIfam" id="TIGR00225">
    <property type="entry name" value="prc"/>
    <property type="match status" value="1"/>
</dbReference>
<dbReference type="Gene3D" id="2.30.42.10">
    <property type="match status" value="1"/>
</dbReference>
<evidence type="ECO:0000256" key="4">
    <source>
        <dbReference type="ARBA" id="ARBA00022825"/>
    </source>
</evidence>
<organism evidence="7 8">
    <name type="scientific">Oceanibaculum pacificum</name>
    <dbReference type="NCBI Taxonomy" id="580166"/>
    <lineage>
        <taxon>Bacteria</taxon>
        <taxon>Pseudomonadati</taxon>
        <taxon>Pseudomonadota</taxon>
        <taxon>Alphaproteobacteria</taxon>
        <taxon>Rhodospirillales</taxon>
        <taxon>Oceanibaculaceae</taxon>
        <taxon>Oceanibaculum</taxon>
    </lineage>
</organism>